<dbReference type="RefSeq" id="WP_138770920.1">
    <property type="nucleotide sequence ID" value="NZ_JBHSSX010000072.1"/>
</dbReference>
<dbReference type="EMBL" id="VCQT01000011">
    <property type="protein sequence ID" value="TMW14780.1"/>
    <property type="molecule type" value="Genomic_DNA"/>
</dbReference>
<dbReference type="SMART" id="SM00448">
    <property type="entry name" value="REC"/>
    <property type="match status" value="1"/>
</dbReference>
<dbReference type="PANTHER" id="PTHR32071">
    <property type="entry name" value="TRANSCRIPTIONAL REGULATORY PROTEIN"/>
    <property type="match status" value="1"/>
</dbReference>
<feature type="modified residue" description="4-aspartylphosphate" evidence="1">
    <location>
        <position position="61"/>
    </location>
</feature>
<evidence type="ECO:0000259" key="2">
    <source>
        <dbReference type="PROSITE" id="PS50110"/>
    </source>
</evidence>
<dbReference type="Pfam" id="PF00072">
    <property type="entry name" value="Response_reg"/>
    <property type="match status" value="1"/>
</dbReference>
<dbReference type="PROSITE" id="PS50110">
    <property type="entry name" value="RESPONSE_REGULATORY"/>
    <property type="match status" value="1"/>
</dbReference>
<evidence type="ECO:0000313" key="3">
    <source>
        <dbReference type="EMBL" id="TMW14780.1"/>
    </source>
</evidence>
<dbReference type="Gene3D" id="1.10.10.60">
    <property type="entry name" value="Homeodomain-like"/>
    <property type="match status" value="1"/>
</dbReference>
<accession>A0ABY2XS65</accession>
<reference evidence="3 4" key="1">
    <citation type="submission" date="2019-05" db="EMBL/GenBank/DDBJ databases">
        <title>Genome of Alcanivorax gelatiniphagus, an oil degrading marine bacteria.</title>
        <authorList>
            <person name="Kwon K.K."/>
        </authorList>
    </citation>
    <scope>NUCLEOTIDE SEQUENCE [LARGE SCALE GENOMIC DNA]</scope>
    <source>
        <strain evidence="3 4">MEBiC 08158</strain>
    </source>
</reference>
<dbReference type="InterPro" id="IPR001789">
    <property type="entry name" value="Sig_transdc_resp-reg_receiver"/>
</dbReference>
<dbReference type="Proteomes" id="UP000739180">
    <property type="component" value="Unassembled WGS sequence"/>
</dbReference>
<gene>
    <name evidence="3" type="ORF">FGS76_01815</name>
</gene>
<dbReference type="PRINTS" id="PR01590">
    <property type="entry name" value="HTHFIS"/>
</dbReference>
<keyword evidence="1" id="KW-0597">Phosphoprotein</keyword>
<proteinExistence type="predicted"/>
<organism evidence="3 4">
    <name type="scientific">Alloalcanivorax gelatiniphagus</name>
    <dbReference type="NCBI Taxonomy" id="1194167"/>
    <lineage>
        <taxon>Bacteria</taxon>
        <taxon>Pseudomonadati</taxon>
        <taxon>Pseudomonadota</taxon>
        <taxon>Gammaproteobacteria</taxon>
        <taxon>Oceanospirillales</taxon>
        <taxon>Alcanivoracaceae</taxon>
        <taxon>Alloalcanivorax</taxon>
    </lineage>
</organism>
<evidence type="ECO:0000313" key="4">
    <source>
        <dbReference type="Proteomes" id="UP000739180"/>
    </source>
</evidence>
<name>A0ABY2XS65_9GAMM</name>
<sequence length="188" mass="20354">MESAHVTVPASLLLLEDDELLASQTRRALARHGCQVHWAADLAAARALLDTLPALEAAVLDQNLGADNGLDLIAPLLARFPECRVIVLTGYGSIAAAVAATRRGARNYLTKPASAGDILDALERDPGEPGALPEAPPSLQRLEWEHIQRVLDAHQGNISRAAQALGIHRRTLQRRLKKRPSPTHFQQD</sequence>
<feature type="domain" description="Response regulatory" evidence="2">
    <location>
        <begin position="11"/>
        <end position="126"/>
    </location>
</feature>
<dbReference type="Gene3D" id="3.40.50.2300">
    <property type="match status" value="1"/>
</dbReference>
<dbReference type="InterPro" id="IPR011006">
    <property type="entry name" value="CheY-like_superfamily"/>
</dbReference>
<dbReference type="Pfam" id="PF02954">
    <property type="entry name" value="HTH_8"/>
    <property type="match status" value="1"/>
</dbReference>
<dbReference type="InterPro" id="IPR002197">
    <property type="entry name" value="HTH_Fis"/>
</dbReference>
<evidence type="ECO:0000256" key="1">
    <source>
        <dbReference type="PROSITE-ProRule" id="PRU00169"/>
    </source>
</evidence>
<protein>
    <submittedName>
        <fullName evidence="3">Response regulator</fullName>
    </submittedName>
</protein>
<dbReference type="SUPFAM" id="SSF52172">
    <property type="entry name" value="CheY-like"/>
    <property type="match status" value="1"/>
</dbReference>
<comment type="caution">
    <text evidence="3">The sequence shown here is derived from an EMBL/GenBank/DDBJ whole genome shotgun (WGS) entry which is preliminary data.</text>
</comment>
<keyword evidence="4" id="KW-1185">Reference proteome</keyword>